<feature type="domain" description="Ig-like" evidence="8">
    <location>
        <begin position="128"/>
        <end position="236"/>
    </location>
</feature>
<comment type="caution">
    <text evidence="9">The sequence shown here is derived from an EMBL/GenBank/DDBJ whole genome shotgun (WGS) entry which is preliminary data.</text>
</comment>
<comment type="subcellular location">
    <subcellularLocation>
        <location evidence="1">Membrane</location>
        <topology evidence="1">Single-pass type I membrane protein</topology>
    </subcellularLocation>
</comment>
<dbReference type="Gene3D" id="2.60.40.10">
    <property type="entry name" value="Immunoglobulins"/>
    <property type="match status" value="3"/>
</dbReference>
<evidence type="ECO:0000256" key="6">
    <source>
        <dbReference type="SAM" id="MobiDB-lite"/>
    </source>
</evidence>
<keyword evidence="2 7" id="KW-0472">Membrane</keyword>
<proteinExistence type="predicted"/>
<dbReference type="InterPro" id="IPR013162">
    <property type="entry name" value="CD80_C2-set"/>
</dbReference>
<organism evidence="9 10">
    <name type="scientific">Mytilus galloprovincialis</name>
    <name type="common">Mediterranean mussel</name>
    <dbReference type="NCBI Taxonomy" id="29158"/>
    <lineage>
        <taxon>Eukaryota</taxon>
        <taxon>Metazoa</taxon>
        <taxon>Spiralia</taxon>
        <taxon>Lophotrochozoa</taxon>
        <taxon>Mollusca</taxon>
        <taxon>Bivalvia</taxon>
        <taxon>Autobranchia</taxon>
        <taxon>Pteriomorphia</taxon>
        <taxon>Mytilida</taxon>
        <taxon>Mytiloidea</taxon>
        <taxon>Mytilidae</taxon>
        <taxon>Mytilinae</taxon>
        <taxon>Mytilus</taxon>
    </lineage>
</organism>
<keyword evidence="4" id="KW-0325">Glycoprotein</keyword>
<keyword evidence="10" id="KW-1185">Reference proteome</keyword>
<dbReference type="CDD" id="cd00096">
    <property type="entry name" value="Ig"/>
    <property type="match status" value="1"/>
</dbReference>
<feature type="region of interest" description="Disordered" evidence="6">
    <location>
        <begin position="504"/>
        <end position="570"/>
    </location>
</feature>
<dbReference type="Pfam" id="PF08205">
    <property type="entry name" value="C2-set_2"/>
    <property type="match status" value="1"/>
</dbReference>
<evidence type="ECO:0000256" key="3">
    <source>
        <dbReference type="ARBA" id="ARBA00023157"/>
    </source>
</evidence>
<feature type="compositionally biased region" description="Polar residues" evidence="6">
    <location>
        <begin position="522"/>
        <end position="537"/>
    </location>
</feature>
<dbReference type="GO" id="GO:0050839">
    <property type="term" value="F:cell adhesion molecule binding"/>
    <property type="evidence" value="ECO:0007669"/>
    <property type="project" value="TreeGrafter"/>
</dbReference>
<dbReference type="GO" id="GO:0005911">
    <property type="term" value="C:cell-cell junction"/>
    <property type="evidence" value="ECO:0007669"/>
    <property type="project" value="TreeGrafter"/>
</dbReference>
<evidence type="ECO:0000256" key="5">
    <source>
        <dbReference type="ARBA" id="ARBA00023319"/>
    </source>
</evidence>
<sequence>MRLTIVNNYDLRISNLQTEDEGKYECSTNYKGLLLIHIVNLFLLNQPTQLAFQNSSTVNRLIGTEGQDLLIECTADGGQPAPTLSLLVLGTIVQTGVQELRYILQNIPRIYDTTNVSCEANSDALDIPMTTTTLIYLNLMPLMPVLSAPFVSTLEMIPFSISCTSTGSRPAAGIWWMIGETNVTNLASSQEKQGVDETFTVTSTLTYTVDRNFNLQSITCTANNTIGGFSNQINLFVRFPPDVSVSNVTYEMSDPTRTINCTADGYPDTYIFYKWQQRSLYGHIIRELDGDTILRLPLVPTTLRYQDNGEYVCTVSNGIQGTDGEEKQQGAAKITVYAQPVFTADNDEINIQYGEIGKTVDIAVHVFSVPKYIYNAWFINGKQIQTSTKFLFSESAAKVEDVFHGKTVKVDGYILILTINSLTNEDFTNYTLILENGIGKSVEHTVVLERSTPLKPEPSSSGVVIGSVCGSLIPVLLLMGVLVFVIFKKRKGHQQCENTVTFEKTDSDDHTHSYEDVKNRGKTQNASNTNRRQSPTKNYEALGQQDVPNTYDNLSDEAPHANRDLSPPRIYEKLGSKDAPNVYEDLTAKDSKEIGGQSTRKQYDALGQKEAPNVYDELTNEAQYENRSQRYLDFIRN</sequence>
<dbReference type="PROSITE" id="PS50835">
    <property type="entry name" value="IG_LIKE"/>
    <property type="match status" value="2"/>
</dbReference>
<feature type="compositionally biased region" description="Basic and acidic residues" evidence="6">
    <location>
        <begin position="504"/>
        <end position="519"/>
    </location>
</feature>
<evidence type="ECO:0000256" key="7">
    <source>
        <dbReference type="SAM" id="Phobius"/>
    </source>
</evidence>
<keyword evidence="7" id="KW-1133">Transmembrane helix</keyword>
<evidence type="ECO:0000256" key="1">
    <source>
        <dbReference type="ARBA" id="ARBA00004479"/>
    </source>
</evidence>
<dbReference type="AlphaFoldDB" id="A0A8B6FCT6"/>
<evidence type="ECO:0000256" key="2">
    <source>
        <dbReference type="ARBA" id="ARBA00023136"/>
    </source>
</evidence>
<dbReference type="InterPro" id="IPR036179">
    <property type="entry name" value="Ig-like_dom_sf"/>
</dbReference>
<dbReference type="PANTHER" id="PTHR11640">
    <property type="entry name" value="NEPHRIN"/>
    <property type="match status" value="1"/>
</dbReference>
<dbReference type="Proteomes" id="UP000596742">
    <property type="component" value="Unassembled WGS sequence"/>
</dbReference>
<dbReference type="InterPro" id="IPR007110">
    <property type="entry name" value="Ig-like_dom"/>
</dbReference>
<evidence type="ECO:0000259" key="8">
    <source>
        <dbReference type="PROSITE" id="PS50835"/>
    </source>
</evidence>
<dbReference type="InterPro" id="IPR051275">
    <property type="entry name" value="Cell_adhesion_signaling"/>
</dbReference>
<dbReference type="GO" id="GO:0098609">
    <property type="term" value="P:cell-cell adhesion"/>
    <property type="evidence" value="ECO:0007669"/>
    <property type="project" value="TreeGrafter"/>
</dbReference>
<feature type="domain" description="Ig-like" evidence="8">
    <location>
        <begin position="241"/>
        <end position="335"/>
    </location>
</feature>
<evidence type="ECO:0000313" key="10">
    <source>
        <dbReference type="Proteomes" id="UP000596742"/>
    </source>
</evidence>
<name>A0A8B6FCT6_MYTGA</name>
<gene>
    <name evidence="9" type="ORF">MGAL_10B008222</name>
</gene>
<dbReference type="OrthoDB" id="6107668at2759"/>
<keyword evidence="3" id="KW-1015">Disulfide bond</keyword>
<keyword evidence="5" id="KW-0393">Immunoglobulin domain</keyword>
<dbReference type="PANTHER" id="PTHR11640:SF31">
    <property type="entry name" value="IRREGULAR CHIASM C-ROUGHEST PROTEIN-RELATED"/>
    <property type="match status" value="1"/>
</dbReference>
<evidence type="ECO:0000313" key="9">
    <source>
        <dbReference type="EMBL" id="VDI47471.1"/>
    </source>
</evidence>
<protein>
    <recommendedName>
        <fullName evidence="8">Ig-like domain-containing protein</fullName>
    </recommendedName>
</protein>
<dbReference type="EMBL" id="UYJE01006616">
    <property type="protein sequence ID" value="VDI47471.1"/>
    <property type="molecule type" value="Genomic_DNA"/>
</dbReference>
<accession>A0A8B6FCT6</accession>
<dbReference type="InterPro" id="IPR013783">
    <property type="entry name" value="Ig-like_fold"/>
</dbReference>
<dbReference type="SUPFAM" id="SSF48726">
    <property type="entry name" value="Immunoglobulin"/>
    <property type="match status" value="4"/>
</dbReference>
<evidence type="ECO:0000256" key="4">
    <source>
        <dbReference type="ARBA" id="ARBA00023180"/>
    </source>
</evidence>
<reference evidence="9" key="1">
    <citation type="submission" date="2018-11" db="EMBL/GenBank/DDBJ databases">
        <authorList>
            <person name="Alioto T."/>
            <person name="Alioto T."/>
        </authorList>
    </citation>
    <scope>NUCLEOTIDE SEQUENCE</scope>
</reference>
<feature type="transmembrane region" description="Helical" evidence="7">
    <location>
        <begin position="463"/>
        <end position="487"/>
    </location>
</feature>
<dbReference type="GO" id="GO:0005886">
    <property type="term" value="C:plasma membrane"/>
    <property type="evidence" value="ECO:0007669"/>
    <property type="project" value="TreeGrafter"/>
</dbReference>
<keyword evidence="7" id="KW-0812">Transmembrane</keyword>